<keyword evidence="2" id="KW-0067">ATP-binding</keyword>
<evidence type="ECO:0000256" key="4">
    <source>
        <dbReference type="SAM" id="MobiDB-lite"/>
    </source>
</evidence>
<dbReference type="GO" id="GO:0005524">
    <property type="term" value="F:ATP binding"/>
    <property type="evidence" value="ECO:0007669"/>
    <property type="project" value="UniProtKB-KW"/>
</dbReference>
<keyword evidence="3" id="KW-0238">DNA-binding</keyword>
<evidence type="ECO:0000313" key="6">
    <source>
        <dbReference type="Proteomes" id="UP000543598"/>
    </source>
</evidence>
<evidence type="ECO:0000256" key="3">
    <source>
        <dbReference type="ARBA" id="ARBA00023125"/>
    </source>
</evidence>
<dbReference type="PANTHER" id="PTHR30580">
    <property type="entry name" value="PRIMOSOMAL PROTEIN N"/>
    <property type="match status" value="1"/>
</dbReference>
<feature type="region of interest" description="Disordered" evidence="4">
    <location>
        <begin position="273"/>
        <end position="299"/>
    </location>
</feature>
<dbReference type="PANTHER" id="PTHR30580:SF0">
    <property type="entry name" value="PRIMOSOMAL PROTEIN N"/>
    <property type="match status" value="1"/>
</dbReference>
<dbReference type="GO" id="GO:0006310">
    <property type="term" value="P:DNA recombination"/>
    <property type="evidence" value="ECO:0007669"/>
    <property type="project" value="TreeGrafter"/>
</dbReference>
<dbReference type="AlphaFoldDB" id="A0A7Y2PY53"/>
<dbReference type="EMBL" id="JABEMB010000002">
    <property type="protein sequence ID" value="NNH02951.1"/>
    <property type="molecule type" value="Genomic_DNA"/>
</dbReference>
<gene>
    <name evidence="5" type="ORF">HLA99_03645</name>
</gene>
<keyword evidence="6" id="KW-1185">Reference proteome</keyword>
<feature type="non-terminal residue" evidence="5">
    <location>
        <position position="1"/>
    </location>
</feature>
<reference evidence="5 6" key="1">
    <citation type="submission" date="2020-05" db="EMBL/GenBank/DDBJ databases">
        <title>MicrobeNet Type strains.</title>
        <authorList>
            <person name="Nicholson A.C."/>
        </authorList>
    </citation>
    <scope>NUCLEOTIDE SEQUENCE [LARGE SCALE GENOMIC DNA]</scope>
    <source>
        <strain evidence="5 6">JCM 14282</strain>
    </source>
</reference>
<dbReference type="GO" id="GO:0006270">
    <property type="term" value="P:DNA replication initiation"/>
    <property type="evidence" value="ECO:0007669"/>
    <property type="project" value="TreeGrafter"/>
</dbReference>
<proteinExistence type="predicted"/>
<comment type="caution">
    <text evidence="5">The sequence shown here is derived from an EMBL/GenBank/DDBJ whole genome shotgun (WGS) entry which is preliminary data.</text>
</comment>
<organism evidence="5 6">
    <name type="scientific">Microbacterium ulmi</name>
    <dbReference type="NCBI Taxonomy" id="179095"/>
    <lineage>
        <taxon>Bacteria</taxon>
        <taxon>Bacillati</taxon>
        <taxon>Actinomycetota</taxon>
        <taxon>Actinomycetes</taxon>
        <taxon>Micrococcales</taxon>
        <taxon>Microbacteriaceae</taxon>
        <taxon>Microbacterium</taxon>
    </lineage>
</organism>
<evidence type="ECO:0000313" key="5">
    <source>
        <dbReference type="EMBL" id="NNH02951.1"/>
    </source>
</evidence>
<keyword evidence="1" id="KW-0547">Nucleotide-binding</keyword>
<dbReference type="Proteomes" id="UP000543598">
    <property type="component" value="Unassembled WGS sequence"/>
</dbReference>
<dbReference type="GO" id="GO:0006302">
    <property type="term" value="P:double-strand break repair"/>
    <property type="evidence" value="ECO:0007669"/>
    <property type="project" value="TreeGrafter"/>
</dbReference>
<feature type="compositionally biased region" description="Basic and acidic residues" evidence="4">
    <location>
        <begin position="290"/>
        <end position="299"/>
    </location>
</feature>
<name>A0A7Y2PY53_9MICO</name>
<evidence type="ECO:0000256" key="1">
    <source>
        <dbReference type="ARBA" id="ARBA00022741"/>
    </source>
</evidence>
<protein>
    <submittedName>
        <fullName evidence="5">Primosomal protein N</fullName>
    </submittedName>
</protein>
<evidence type="ECO:0000256" key="2">
    <source>
        <dbReference type="ARBA" id="ARBA00022840"/>
    </source>
</evidence>
<dbReference type="GO" id="GO:0043138">
    <property type="term" value="F:3'-5' DNA helicase activity"/>
    <property type="evidence" value="ECO:0007669"/>
    <property type="project" value="TreeGrafter"/>
</dbReference>
<accession>A0A7Y2PY53</accession>
<sequence length="299" mass="31127">LRDGPVLVQVARPGYAPALVCADCRRPARCLHCAGPLHAARPGAVPECGWCGRAATAWTCPHCASTRVRMASSGSERTADELGRAFPGVRVVVADGDHPVLRVDARPALVVATRGAEPIAEGGYRAVILLDGDRMLQSEDLRIAESCLRWWSNAAALAASGAPVHLVGVAGAVARALATWTHPAYARAELAQRAPLRMPPAVRVASVDGSTAAVSAALDAVRGAVPALDDESVLGPVPSGDGASRALIRFDYAQGARVAASLRAAVVSEALRTRRPAKGRPPGPRNTLRVRVDVPDLDL</sequence>
<dbReference type="GO" id="GO:0003677">
    <property type="term" value="F:DNA binding"/>
    <property type="evidence" value="ECO:0007669"/>
    <property type="project" value="UniProtKB-KW"/>
</dbReference>